<dbReference type="AlphaFoldDB" id="A0A383EVX4"/>
<dbReference type="PANTHER" id="PTHR42792:SF2">
    <property type="entry name" value="FLAGELLIN"/>
    <property type="match status" value="1"/>
</dbReference>
<reference evidence="2" key="1">
    <citation type="submission" date="2018-05" db="EMBL/GenBank/DDBJ databases">
        <authorList>
            <person name="Lanie J.A."/>
            <person name="Ng W.-L."/>
            <person name="Kazmierczak K.M."/>
            <person name="Andrzejewski T.M."/>
            <person name="Davidsen T.M."/>
            <person name="Wayne K.J."/>
            <person name="Tettelin H."/>
            <person name="Glass J.I."/>
            <person name="Rusch D."/>
            <person name="Podicherti R."/>
            <person name="Tsui H.-C.T."/>
            <person name="Winkler M.E."/>
        </authorList>
    </citation>
    <scope>NUCLEOTIDE SEQUENCE</scope>
</reference>
<gene>
    <name evidence="2" type="ORF">METZ01_LOCUS513588</name>
</gene>
<feature type="domain" description="Flagellin N-terminal" evidence="1">
    <location>
        <begin position="5"/>
        <end position="142"/>
    </location>
</feature>
<accession>A0A383EVX4</accession>
<proteinExistence type="predicted"/>
<organism evidence="2">
    <name type="scientific">marine metagenome</name>
    <dbReference type="NCBI Taxonomy" id="408172"/>
    <lineage>
        <taxon>unclassified sequences</taxon>
        <taxon>metagenomes</taxon>
        <taxon>ecological metagenomes</taxon>
    </lineage>
</organism>
<dbReference type="InterPro" id="IPR001492">
    <property type="entry name" value="Flagellin"/>
</dbReference>
<dbReference type="GO" id="GO:0009288">
    <property type="term" value="C:bacterial-type flagellum"/>
    <property type="evidence" value="ECO:0007669"/>
    <property type="project" value="InterPro"/>
</dbReference>
<feature type="non-terminal residue" evidence="2">
    <location>
        <position position="172"/>
    </location>
</feature>
<name>A0A383EVX4_9ZZZZ</name>
<dbReference type="Gene3D" id="1.20.1330.10">
    <property type="entry name" value="f41 fragment of flagellin, N-terminal domain"/>
    <property type="match status" value="1"/>
</dbReference>
<dbReference type="SUPFAM" id="SSF64518">
    <property type="entry name" value="Phase 1 flagellin"/>
    <property type="match status" value="1"/>
</dbReference>
<evidence type="ECO:0000259" key="1">
    <source>
        <dbReference type="Pfam" id="PF00669"/>
    </source>
</evidence>
<dbReference type="Pfam" id="PF00669">
    <property type="entry name" value="Flagellin_N"/>
    <property type="match status" value="1"/>
</dbReference>
<dbReference type="InterPro" id="IPR001029">
    <property type="entry name" value="Flagellin_N"/>
</dbReference>
<protein>
    <recommendedName>
        <fullName evidence="1">Flagellin N-terminal domain-containing protein</fullName>
    </recommendedName>
</protein>
<dbReference type="PANTHER" id="PTHR42792">
    <property type="entry name" value="FLAGELLIN"/>
    <property type="match status" value="1"/>
</dbReference>
<dbReference type="EMBL" id="UINC01229138">
    <property type="protein sequence ID" value="SVE60734.1"/>
    <property type="molecule type" value="Genomic_DNA"/>
</dbReference>
<evidence type="ECO:0000313" key="2">
    <source>
        <dbReference type="EMBL" id="SVE60734.1"/>
    </source>
</evidence>
<sequence>MGLRINTNISSITALRVLKQNQTKQASSLERLSTGLRINRGSDDPSGLVISEQLRSQLKALDQSISNSQNATNLLNVADAALQEVSNLLVEIQTSITFAQNTGGSTPEQIAAEQDAVDQAISAIDRIATTTRYADRPLLNGQAAFQTSGNVPDFFDDVNIKSVAFANNTFER</sequence>
<dbReference type="GO" id="GO:0005198">
    <property type="term" value="F:structural molecule activity"/>
    <property type="evidence" value="ECO:0007669"/>
    <property type="project" value="InterPro"/>
</dbReference>
<dbReference type="PRINTS" id="PR00207">
    <property type="entry name" value="FLAGELLIN"/>
</dbReference>